<evidence type="ECO:0000256" key="10">
    <source>
        <dbReference type="SAM" id="MobiDB-lite"/>
    </source>
</evidence>
<comment type="pathway">
    <text evidence="9">Cofactor biosynthesis; tetrahydrofolate biosynthesis; 2-amino-4-hydroxy-6-hydroxymethyl-7,8-dihydropteridine diphosphate from 7,8-dihydroneopterin triphosphate: step 3/4.</text>
</comment>
<comment type="similarity">
    <text evidence="9">Belongs to the DHNA family.</text>
</comment>
<dbReference type="AlphaFoldDB" id="A5N6S5"/>
<keyword evidence="6" id="KW-0418">Kinase</keyword>
<dbReference type="Gene3D" id="3.30.70.560">
    <property type="entry name" value="7,8-Dihydro-6-hydroxymethylpterin-pyrophosphokinase HPPK"/>
    <property type="match status" value="1"/>
</dbReference>
<dbReference type="UniPathway" id="UPA00077">
    <property type="reaction ID" value="UER00154"/>
</dbReference>
<dbReference type="PANTHER" id="PTHR43071">
    <property type="entry name" value="2-AMINO-4-HYDROXY-6-HYDROXYMETHYLDIHYDROPTERIDINE PYROPHOSPHOKINASE"/>
    <property type="match status" value="1"/>
</dbReference>
<name>A5N6S5_CLOK5</name>
<comment type="catalytic activity">
    <reaction evidence="1">
        <text>6-hydroxymethyl-7,8-dihydropterin + ATP = (7,8-dihydropterin-6-yl)methyl diphosphate + AMP + H(+)</text>
        <dbReference type="Rhea" id="RHEA:11412"/>
        <dbReference type="ChEBI" id="CHEBI:15378"/>
        <dbReference type="ChEBI" id="CHEBI:30616"/>
        <dbReference type="ChEBI" id="CHEBI:44841"/>
        <dbReference type="ChEBI" id="CHEBI:72950"/>
        <dbReference type="ChEBI" id="CHEBI:456215"/>
        <dbReference type="EC" id="2.7.6.3"/>
    </reaction>
</comment>
<reference evidence="12 13" key="1">
    <citation type="journal article" date="2008" name="Proc. Natl. Acad. Sci. U.S.A.">
        <title>The genome of Clostridium kluyveri, a strict anaerobe with unique metabolic features.</title>
        <authorList>
            <person name="Seedorf H."/>
            <person name="Fricke W.F."/>
            <person name="Veith B."/>
            <person name="Brueggemann H."/>
            <person name="Liesegang H."/>
            <person name="Strittmatter A."/>
            <person name="Miethke M."/>
            <person name="Buckel W."/>
            <person name="Hinderberger J."/>
            <person name="Li F."/>
            <person name="Hagemeier C."/>
            <person name="Thauer R.K."/>
            <person name="Gottschalk G."/>
        </authorList>
    </citation>
    <scope>NUCLEOTIDE SEQUENCE [LARGE SCALE GENOMIC DNA]</scope>
    <source>
        <strain evidence="13">ATCC 8527 / DSM 555 / NCIMB 10680</strain>
    </source>
</reference>
<dbReference type="GO" id="GO:0016301">
    <property type="term" value="F:kinase activity"/>
    <property type="evidence" value="ECO:0007669"/>
    <property type="project" value="UniProtKB-KW"/>
</dbReference>
<evidence type="ECO:0000256" key="9">
    <source>
        <dbReference type="RuleBase" id="RU362079"/>
    </source>
</evidence>
<comment type="function">
    <text evidence="9">Catalyzes the conversion of 7,8-dihydroneopterin to 6-hydroxymethyl-7,8-dihydropterin.</text>
</comment>
<dbReference type="SUPFAM" id="SSF55083">
    <property type="entry name" value="6-hydroxymethyl-7,8-dihydropterin pyrophosphokinase, HPPK"/>
    <property type="match status" value="1"/>
</dbReference>
<keyword evidence="9 12" id="KW-0456">Lyase</keyword>
<dbReference type="GO" id="GO:0005524">
    <property type="term" value="F:ATP binding"/>
    <property type="evidence" value="ECO:0007669"/>
    <property type="project" value="UniProtKB-KW"/>
</dbReference>
<dbReference type="PROSITE" id="PS00794">
    <property type="entry name" value="HPPK"/>
    <property type="match status" value="1"/>
</dbReference>
<keyword evidence="8 9" id="KW-0289">Folate biosynthesis</keyword>
<evidence type="ECO:0000256" key="7">
    <source>
        <dbReference type="ARBA" id="ARBA00022840"/>
    </source>
</evidence>
<dbReference type="Proteomes" id="UP000002411">
    <property type="component" value="Chromosome"/>
</dbReference>
<keyword evidence="4 12" id="KW-0808">Transferase</keyword>
<proteinExistence type="inferred from homology"/>
<evidence type="ECO:0000313" key="13">
    <source>
        <dbReference type="Proteomes" id="UP000002411"/>
    </source>
</evidence>
<dbReference type="NCBIfam" id="TIGR00525">
    <property type="entry name" value="folB"/>
    <property type="match status" value="1"/>
</dbReference>
<sequence length="296" mass="34555">MDIIYIKDLEVYAYHGVNQAEKDLGQRFLISLKMFLDLSEAADKDDLSKTVNYSELCFEIEKEFKRKRYNLIEKSAQSLAYFILKKHEIVKGVKVKVKKPWAPIGKPLDWVAVEIDRWWHKAYIAVGSNMGNKEKNIQNAIHNINCSPYNKVIKVSRLYNTKPVGYVEQEDFLNGALEIKTLMAPKKLMEFLLDVEKTLKRERTIRWGPRTIDLDIILYDNIVTYEEEIVIPHPRMQERLFVLKPLCDIAPYMVHPLLKTRIIDLTRELEKKGTLSSDSEVQVEFTTEKYSSPSEP</sequence>
<keyword evidence="13" id="KW-1185">Reference proteome</keyword>
<evidence type="ECO:0000259" key="11">
    <source>
        <dbReference type="PROSITE" id="PS00794"/>
    </source>
</evidence>
<dbReference type="eggNOG" id="COG0801">
    <property type="taxonomic scope" value="Bacteria"/>
</dbReference>
<dbReference type="STRING" id="431943.CKL_0960"/>
<dbReference type="Gene3D" id="3.30.1130.10">
    <property type="match status" value="1"/>
</dbReference>
<dbReference type="EC" id="2.7.6.3" evidence="9"/>
<evidence type="ECO:0000256" key="8">
    <source>
        <dbReference type="ARBA" id="ARBA00022909"/>
    </source>
</evidence>
<evidence type="ECO:0000256" key="1">
    <source>
        <dbReference type="ARBA" id="ARBA00000198"/>
    </source>
</evidence>
<comment type="similarity">
    <text evidence="3">In the N-terminal section; belongs to the DHNA family.</text>
</comment>
<dbReference type="EC" id="4.1.2.25" evidence="9"/>
<keyword evidence="5" id="KW-0547">Nucleotide-binding</keyword>
<dbReference type="GO" id="GO:0003848">
    <property type="term" value="F:2-amino-4-hydroxy-6-hydroxymethyldihydropteridine diphosphokinase activity"/>
    <property type="evidence" value="ECO:0007669"/>
    <property type="project" value="UniProtKB-EC"/>
</dbReference>
<accession>A5N6S5</accession>
<evidence type="ECO:0000256" key="3">
    <source>
        <dbReference type="ARBA" id="ARBA00009640"/>
    </source>
</evidence>
<organism evidence="12 13">
    <name type="scientific">Clostridium kluyveri (strain ATCC 8527 / DSM 555 / NBRC 12016 / NCIMB 10680 / K1)</name>
    <dbReference type="NCBI Taxonomy" id="431943"/>
    <lineage>
        <taxon>Bacteria</taxon>
        <taxon>Bacillati</taxon>
        <taxon>Bacillota</taxon>
        <taxon>Clostridia</taxon>
        <taxon>Eubacteriales</taxon>
        <taxon>Clostridiaceae</taxon>
        <taxon>Clostridium</taxon>
    </lineage>
</organism>
<dbReference type="PANTHER" id="PTHR43071:SF1">
    <property type="entry name" value="2-AMINO-4-HYDROXY-6-HYDROXYMETHYLDIHYDROPTERIDINE PYROPHOSPHOKINASE"/>
    <property type="match status" value="1"/>
</dbReference>
<dbReference type="GO" id="GO:0046656">
    <property type="term" value="P:folic acid biosynthetic process"/>
    <property type="evidence" value="ECO:0007669"/>
    <property type="project" value="UniProtKB-UniRule"/>
</dbReference>
<dbReference type="eggNOG" id="COG1539">
    <property type="taxonomic scope" value="Bacteria"/>
</dbReference>
<evidence type="ECO:0000256" key="2">
    <source>
        <dbReference type="ARBA" id="ARBA00005051"/>
    </source>
</evidence>
<evidence type="ECO:0000256" key="5">
    <source>
        <dbReference type="ARBA" id="ARBA00022741"/>
    </source>
</evidence>
<dbReference type="SUPFAM" id="SSF55620">
    <property type="entry name" value="Tetrahydrobiopterin biosynthesis enzymes-like"/>
    <property type="match status" value="1"/>
</dbReference>
<dbReference type="NCBIfam" id="TIGR00526">
    <property type="entry name" value="folB_dom"/>
    <property type="match status" value="1"/>
</dbReference>
<dbReference type="Pfam" id="PF02152">
    <property type="entry name" value="FolB"/>
    <property type="match status" value="1"/>
</dbReference>
<comment type="catalytic activity">
    <reaction evidence="9">
        <text>7,8-dihydroneopterin = 6-hydroxymethyl-7,8-dihydropterin + glycolaldehyde</text>
        <dbReference type="Rhea" id="RHEA:10540"/>
        <dbReference type="ChEBI" id="CHEBI:17001"/>
        <dbReference type="ChEBI" id="CHEBI:17071"/>
        <dbReference type="ChEBI" id="CHEBI:44841"/>
        <dbReference type="EC" id="4.1.2.25"/>
    </reaction>
</comment>
<dbReference type="SMART" id="SM00905">
    <property type="entry name" value="FolB"/>
    <property type="match status" value="1"/>
</dbReference>
<feature type="domain" description="7,8-dihydro-6-hydroxymethylpterin-pyrophosphokinase" evidence="11">
    <location>
        <begin position="206"/>
        <end position="217"/>
    </location>
</feature>
<dbReference type="RefSeq" id="WP_012101335.1">
    <property type="nucleotide sequence ID" value="NC_009706.1"/>
</dbReference>
<evidence type="ECO:0000256" key="4">
    <source>
        <dbReference type="ARBA" id="ARBA00022679"/>
    </source>
</evidence>
<keyword evidence="7" id="KW-0067">ATP-binding</keyword>
<dbReference type="EMBL" id="CP000673">
    <property type="protein sequence ID" value="EDK33006.1"/>
    <property type="molecule type" value="Genomic_DNA"/>
</dbReference>
<dbReference type="KEGG" id="ckl:CKL_0960"/>
<dbReference type="GO" id="GO:0004150">
    <property type="term" value="F:dihydroneopterin aldolase activity"/>
    <property type="evidence" value="ECO:0007669"/>
    <property type="project" value="UniProtKB-UniRule"/>
</dbReference>
<dbReference type="InterPro" id="IPR043133">
    <property type="entry name" value="GTP-CH-I_C/QueF"/>
</dbReference>
<evidence type="ECO:0000313" key="12">
    <source>
        <dbReference type="EMBL" id="EDK33006.1"/>
    </source>
</evidence>
<dbReference type="NCBIfam" id="TIGR01498">
    <property type="entry name" value="folK"/>
    <property type="match status" value="1"/>
</dbReference>
<evidence type="ECO:0000256" key="6">
    <source>
        <dbReference type="ARBA" id="ARBA00022777"/>
    </source>
</evidence>
<dbReference type="Pfam" id="PF01288">
    <property type="entry name" value="HPPK"/>
    <property type="match status" value="1"/>
</dbReference>
<protein>
    <recommendedName>
        <fullName evidence="9">Bifunctional folate synthesis protein</fullName>
    </recommendedName>
    <domain>
        <recommendedName>
            <fullName evidence="9">Dihydroneopterin aldolase</fullName>
            <shortName evidence="9">DHNA</shortName>
            <ecNumber evidence="9">4.1.2.25</ecNumber>
        </recommendedName>
        <alternativeName>
            <fullName evidence="9">7,8-dihydroneopterin aldolase</fullName>
        </alternativeName>
    </domain>
    <domain>
        <recommendedName>
            <fullName evidence="9">2-amino-4-hydroxy-6-hydroxymethyldihydropteridine pyrophosphokinase</fullName>
            <ecNumber evidence="9">2.7.6.3</ecNumber>
        </recommendedName>
        <alternativeName>
            <fullName evidence="9">6-hydroxymethyl-7,8-dihydropterin pyrophosphokinase</fullName>
            <shortName evidence="9">PPPK</shortName>
        </alternativeName>
        <alternativeName>
            <fullName evidence="9">7,8-dihydro-6-hydroxymethylpterin pyrophosphokinase</fullName>
            <shortName evidence="9">HPPK</shortName>
        </alternativeName>
    </domain>
</protein>
<dbReference type="GO" id="GO:0046654">
    <property type="term" value="P:tetrahydrofolate biosynthetic process"/>
    <property type="evidence" value="ECO:0007669"/>
    <property type="project" value="UniProtKB-UniRule"/>
</dbReference>
<gene>
    <name evidence="12" type="ordered locus">CKL_0960</name>
</gene>
<dbReference type="CDD" id="cd00534">
    <property type="entry name" value="DHNA_DHNTPE"/>
    <property type="match status" value="1"/>
</dbReference>
<dbReference type="InterPro" id="IPR006157">
    <property type="entry name" value="FolB_dom"/>
</dbReference>
<comment type="pathway">
    <text evidence="2">Cofactor biosynthesis; tetrahydrofolate biosynthesis; 2-amino-4-hydroxy-6-hydroxymethyl-7,8-dihydropteridine diphosphate from 7,8-dihydroneopterin triphosphate: step 4/4.</text>
</comment>
<dbReference type="HOGENOM" id="CLU_023499_0_0_9"/>
<feature type="region of interest" description="Disordered" evidence="10">
    <location>
        <begin position="274"/>
        <end position="296"/>
    </location>
</feature>
<dbReference type="InterPro" id="IPR035907">
    <property type="entry name" value="Hppk_sf"/>
</dbReference>
<dbReference type="InterPro" id="IPR000550">
    <property type="entry name" value="Hppk"/>
</dbReference>
<dbReference type="CDD" id="cd00483">
    <property type="entry name" value="HPPK"/>
    <property type="match status" value="1"/>
</dbReference>
<dbReference type="InterPro" id="IPR006156">
    <property type="entry name" value="Dihydroneopterin_aldolase"/>
</dbReference>